<dbReference type="InterPro" id="IPR011990">
    <property type="entry name" value="TPR-like_helical_dom_sf"/>
</dbReference>
<evidence type="ECO:0000256" key="8">
    <source>
        <dbReference type="ARBA" id="ARBA00023065"/>
    </source>
</evidence>
<sequence>MPEAVRLFSTSETPIRPRSRQFRSSIKSQHITVATMASRLAKSAIGAARLRPAVVARNVPVVTANFTASRSASNVPSEDPKKKAESILDALPGSSLVSKTAILSAGAGLSIAAISNELYVLNEETVAAFCLLSVFTAVAKYGGPAYKEWAQGQVQKQKDILNAARADHTNAVQQRIDNVQQLSGVVEITKQLFEVSKETARLEAEAYELEQRTALASEAKQVLESWVRYEGQVRQRQQRELAESVIGKIQKELENPKVLQQILQQSVADVERIVASKAHPLQIFSERHRALSLAHTPRSPAAMPLKDVLHKKDRINEKTDHANNAVAVTPVSPSAPPEFRFYRTDTNNQEVIQPPAFEEDDGHHHEKRSSQRRLSIFRRPSTRSPSLSPSASPTRTKGERRLSSLLHLDGRRSRSTSSTSINVPADLPQINTDVGDKQDREAQWEKRATILVQGNPTLSPSSRPSSFLSDQIPRDDARPRSSSSARINDPEGDVNILEAIRLHESGDLARSTQMFGTLADPNGANNALSQVLYGLALRHGWGCEPDPAKAVTYLSAAASNSASIESQALEAGMKKGGAAKGELVLAIFELANCFRNGWGVAKDPVAARQYYETAANLGDTDAMNEAAWCYLEGFGGKKDKYMAAKYYRLAEENGSKTVGNSCVVGRTVQKARLGSSAAHVVDRLSCALPDIDYCPHHANLLSAANHAQRQPPPATRNFLF</sequence>
<dbReference type="InterPro" id="IPR052945">
    <property type="entry name" value="Mitotic_Regulator"/>
</dbReference>
<evidence type="ECO:0000313" key="13">
    <source>
        <dbReference type="EMBL" id="GAD94230.1"/>
    </source>
</evidence>
<dbReference type="GO" id="GO:0015078">
    <property type="term" value="F:proton transmembrane transporter activity"/>
    <property type="evidence" value="ECO:0007669"/>
    <property type="project" value="InterPro"/>
</dbReference>
<dbReference type="Pfam" id="PF08238">
    <property type="entry name" value="Sel1"/>
    <property type="match status" value="3"/>
</dbReference>
<keyword evidence="7" id="KW-0999">Mitochondrion inner membrane</keyword>
<dbReference type="HOGENOM" id="CLU_384009_0_0_1"/>
<evidence type="ECO:0000256" key="6">
    <source>
        <dbReference type="ARBA" id="ARBA00022781"/>
    </source>
</evidence>
<evidence type="ECO:0000256" key="3">
    <source>
        <dbReference type="ARBA" id="ARBA00014182"/>
    </source>
</evidence>
<comment type="subcellular location">
    <subcellularLocation>
        <location evidence="1">Mitochondrion inner membrane</location>
    </subcellularLocation>
</comment>
<evidence type="ECO:0000256" key="1">
    <source>
        <dbReference type="ARBA" id="ARBA00004273"/>
    </source>
</evidence>
<evidence type="ECO:0000256" key="5">
    <source>
        <dbReference type="ARBA" id="ARBA00022547"/>
    </source>
</evidence>
<keyword evidence="14" id="KW-1185">Reference proteome</keyword>
<dbReference type="EMBL" id="BAUL01000081">
    <property type="protein sequence ID" value="GAD94230.1"/>
    <property type="molecule type" value="Genomic_DNA"/>
</dbReference>
<dbReference type="InterPro" id="IPR008688">
    <property type="entry name" value="ATP_synth_Bsub_B/MI25"/>
</dbReference>
<keyword evidence="8" id="KW-0406">Ion transport</keyword>
<dbReference type="eggNOG" id="KOG3976">
    <property type="taxonomic scope" value="Eukaryota"/>
</dbReference>
<dbReference type="SUPFAM" id="SSF161060">
    <property type="entry name" value="ATP synthase B chain-like"/>
    <property type="match status" value="1"/>
</dbReference>
<keyword evidence="4" id="KW-0813">Transport</keyword>
<feature type="compositionally biased region" description="Low complexity" evidence="12">
    <location>
        <begin position="458"/>
        <end position="469"/>
    </location>
</feature>
<evidence type="ECO:0000256" key="10">
    <source>
        <dbReference type="ARBA" id="ARBA00023136"/>
    </source>
</evidence>
<dbReference type="AlphaFoldDB" id="V5HWN1"/>
<keyword evidence="9" id="KW-0496">Mitochondrion</keyword>
<dbReference type="GO" id="GO:0015986">
    <property type="term" value="P:proton motive force-driven ATP synthesis"/>
    <property type="evidence" value="ECO:0007669"/>
    <property type="project" value="InterPro"/>
</dbReference>
<dbReference type="Gene3D" id="1.25.40.10">
    <property type="entry name" value="Tetratricopeptide repeat domain"/>
    <property type="match status" value="1"/>
</dbReference>
<dbReference type="SUPFAM" id="SSF81901">
    <property type="entry name" value="HCP-like"/>
    <property type="match status" value="1"/>
</dbReference>
<organism evidence="13 14">
    <name type="scientific">Byssochlamys spectabilis (strain No. 5 / NBRC 109023)</name>
    <name type="common">Paecilomyces variotii</name>
    <dbReference type="NCBI Taxonomy" id="1356009"/>
    <lineage>
        <taxon>Eukaryota</taxon>
        <taxon>Fungi</taxon>
        <taxon>Dikarya</taxon>
        <taxon>Ascomycota</taxon>
        <taxon>Pezizomycotina</taxon>
        <taxon>Eurotiomycetes</taxon>
        <taxon>Eurotiomycetidae</taxon>
        <taxon>Eurotiales</taxon>
        <taxon>Thermoascaceae</taxon>
        <taxon>Paecilomyces</taxon>
    </lineage>
</organism>
<evidence type="ECO:0000256" key="4">
    <source>
        <dbReference type="ARBA" id="ARBA00022448"/>
    </source>
</evidence>
<dbReference type="Gene3D" id="1.20.5.2210">
    <property type="match status" value="1"/>
</dbReference>
<keyword evidence="10" id="KW-0472">Membrane</keyword>
<proteinExistence type="inferred from homology"/>
<dbReference type="InParanoid" id="V5HWN1"/>
<dbReference type="SMART" id="SM00671">
    <property type="entry name" value="SEL1"/>
    <property type="match status" value="3"/>
</dbReference>
<dbReference type="FunFam" id="1.20.5.2210:FF:000002">
    <property type="entry name" value="ATP synthase subunit 4 mitochondrial"/>
    <property type="match status" value="1"/>
</dbReference>
<keyword evidence="6" id="KW-0375">Hydrogen ion transport</keyword>
<protein>
    <recommendedName>
        <fullName evidence="3">ATP synthase subunit 4, mitochondrial</fullName>
    </recommendedName>
</protein>
<accession>V5HWN1</accession>
<comment type="similarity">
    <text evidence="2">Belongs to the eukaryotic ATPase B chain family.</text>
</comment>
<evidence type="ECO:0000256" key="7">
    <source>
        <dbReference type="ARBA" id="ARBA00022792"/>
    </source>
</evidence>
<dbReference type="OrthoDB" id="67388at2759"/>
<dbReference type="PANTHER" id="PTHR43628">
    <property type="entry name" value="ACTIVATOR OF C KINASE PROTEIN 1-RELATED"/>
    <property type="match status" value="1"/>
</dbReference>
<dbReference type="GO" id="GO:0045259">
    <property type="term" value="C:proton-transporting ATP synthase complex"/>
    <property type="evidence" value="ECO:0007669"/>
    <property type="project" value="UniProtKB-KW"/>
</dbReference>
<evidence type="ECO:0000256" key="12">
    <source>
        <dbReference type="SAM" id="MobiDB-lite"/>
    </source>
</evidence>
<name>V5HWN1_BYSSN</name>
<dbReference type="InterPro" id="IPR006597">
    <property type="entry name" value="Sel1-like"/>
</dbReference>
<dbReference type="GO" id="GO:0032153">
    <property type="term" value="C:cell division site"/>
    <property type="evidence" value="ECO:0007669"/>
    <property type="project" value="TreeGrafter"/>
</dbReference>
<comment type="caution">
    <text evidence="13">The sequence shown here is derived from an EMBL/GenBank/DDBJ whole genome shotgun (WGS) entry which is preliminary data.</text>
</comment>
<feature type="compositionally biased region" description="Low complexity" evidence="12">
    <location>
        <begin position="378"/>
        <end position="395"/>
    </location>
</feature>
<dbReference type="Pfam" id="PF05405">
    <property type="entry name" value="Mt_ATP-synt_B"/>
    <property type="match status" value="1"/>
</dbReference>
<feature type="region of interest" description="Disordered" evidence="12">
    <location>
        <begin position="356"/>
        <end position="490"/>
    </location>
</feature>
<reference evidence="14" key="1">
    <citation type="journal article" date="2014" name="Genome Announc.">
        <title>Draft genome sequence of the formaldehyde-resistant fungus Byssochlamys spectabilis No. 5 (anamorph Paecilomyces variotii No. 5) (NBRC109023).</title>
        <authorList>
            <person name="Oka T."/>
            <person name="Ekino K."/>
            <person name="Fukuda K."/>
            <person name="Nomura Y."/>
        </authorList>
    </citation>
    <scope>NUCLEOTIDE SEQUENCE [LARGE SCALE GENOMIC DNA]</scope>
    <source>
        <strain evidence="14">No. 5 / NBRC 109023</strain>
    </source>
</reference>
<comment type="subunit">
    <text evidence="11">F-type ATPases have 2 components, CF(1) - the catalytic core - and CF(0) - the membrane proton channel. In yeast, the dimeric form of ATP synthase consists of 17 polypeptides: alpha, beta, gamma, delta, epsilon, 4 (B), 5 (OSCP), 6 (A), 8, 9 (C), d, E (Tim11), f, g, h, i/j and k.</text>
</comment>
<feature type="compositionally biased region" description="Basic and acidic residues" evidence="12">
    <location>
        <begin position="396"/>
        <end position="412"/>
    </location>
</feature>
<dbReference type="PANTHER" id="PTHR43628:SF1">
    <property type="entry name" value="CHITIN SYNTHASE REGULATORY FACTOR 2-RELATED"/>
    <property type="match status" value="1"/>
</dbReference>
<keyword evidence="5" id="KW-0138">CF(0)</keyword>
<dbReference type="Proteomes" id="UP000018001">
    <property type="component" value="Unassembled WGS sequence"/>
</dbReference>
<evidence type="ECO:0000313" key="14">
    <source>
        <dbReference type="Proteomes" id="UP000018001"/>
    </source>
</evidence>
<dbReference type="GO" id="GO:0010972">
    <property type="term" value="P:negative regulation of G2/M transition of mitotic cell cycle"/>
    <property type="evidence" value="ECO:0007669"/>
    <property type="project" value="TreeGrafter"/>
</dbReference>
<dbReference type="GO" id="GO:0005743">
    <property type="term" value="C:mitochondrial inner membrane"/>
    <property type="evidence" value="ECO:0007669"/>
    <property type="project" value="UniProtKB-SubCell"/>
</dbReference>
<feature type="compositionally biased region" description="Basic and acidic residues" evidence="12">
    <location>
        <begin position="434"/>
        <end position="448"/>
    </location>
</feature>
<evidence type="ECO:0000256" key="9">
    <source>
        <dbReference type="ARBA" id="ARBA00023128"/>
    </source>
</evidence>
<feature type="region of interest" description="Disordered" evidence="12">
    <location>
        <begin position="318"/>
        <end position="341"/>
    </location>
</feature>
<gene>
    <name evidence="13" type="ORF">PVAR5_2854</name>
</gene>
<evidence type="ECO:0000256" key="11">
    <source>
        <dbReference type="ARBA" id="ARBA00062152"/>
    </source>
</evidence>
<evidence type="ECO:0000256" key="2">
    <source>
        <dbReference type="ARBA" id="ARBA00007479"/>
    </source>
</evidence>